<accession>A0AAV5QEE6</accession>
<dbReference type="RefSeq" id="XP_064850034.1">
    <property type="nucleotide sequence ID" value="XM_064993962.1"/>
</dbReference>
<evidence type="ECO:0000256" key="2">
    <source>
        <dbReference type="SAM" id="MobiDB-lite"/>
    </source>
</evidence>
<evidence type="ECO:0000313" key="4">
    <source>
        <dbReference type="Proteomes" id="UP001360560"/>
    </source>
</evidence>
<protein>
    <submittedName>
        <fullName evidence="3">Uncharacterized protein</fullName>
    </submittedName>
</protein>
<proteinExistence type="predicted"/>
<feature type="region of interest" description="Disordered" evidence="2">
    <location>
        <begin position="223"/>
        <end position="242"/>
    </location>
</feature>
<dbReference type="AlphaFoldDB" id="A0AAV5QEE6"/>
<sequence length="430" mass="48839">MLTRLKAALLFKSLENNKAIRQSSANIQELNNEICKLKNEAIQVPVLKAKLDLLENELRLERQKLIDQQQAWEALRAQEVQEEEEEEEEESNASLFNSDNLWLSIEERINEEEEEEERAAKENKKQVLRNSNGGENFAPLLVPPRSHRRLESTSTTSSNGSSLFSIKNESCKSNTELDLQLAYEETNTSLLEKLKYQEMQNTVLSKRLSELQVHLDEMKLAPEVSSPPTSKQSDAFPSTPVSYKCNPKNLTVNIDLSEPSLSPSSNNYMYQQNATRSNISLNIQIDSPTFSRVTSPAMSNYSPNSSTFESPFISPTDLAYKQLTDPERVIPSSETSLVRNQYFNKTLRRKGSHESLLSMNKGPSSLSRKVSRPQYYNFMAKDQGELANSTHHHSPGKHNSMGTAIKRRSMNLYHNQLNKISSRPKSTGFF</sequence>
<organism evidence="3 4">
    <name type="scientific">Saccharomycopsis crataegensis</name>
    <dbReference type="NCBI Taxonomy" id="43959"/>
    <lineage>
        <taxon>Eukaryota</taxon>
        <taxon>Fungi</taxon>
        <taxon>Dikarya</taxon>
        <taxon>Ascomycota</taxon>
        <taxon>Saccharomycotina</taxon>
        <taxon>Saccharomycetes</taxon>
        <taxon>Saccharomycopsidaceae</taxon>
        <taxon>Saccharomycopsis</taxon>
    </lineage>
</organism>
<keyword evidence="1" id="KW-0175">Coiled coil</keyword>
<feature type="region of interest" description="Disordered" evidence="2">
    <location>
        <begin position="117"/>
        <end position="163"/>
    </location>
</feature>
<evidence type="ECO:0000313" key="3">
    <source>
        <dbReference type="EMBL" id="GMM33034.1"/>
    </source>
</evidence>
<evidence type="ECO:0000256" key="1">
    <source>
        <dbReference type="SAM" id="Coils"/>
    </source>
</evidence>
<keyword evidence="4" id="KW-1185">Reference proteome</keyword>
<feature type="compositionally biased region" description="Low complexity" evidence="2">
    <location>
        <begin position="152"/>
        <end position="163"/>
    </location>
</feature>
<feature type="compositionally biased region" description="Polar residues" evidence="2">
    <location>
        <begin position="226"/>
        <end position="241"/>
    </location>
</feature>
<dbReference type="GeneID" id="90071013"/>
<name>A0AAV5QEE6_9ASCO</name>
<reference evidence="3 4" key="1">
    <citation type="journal article" date="2023" name="Elife">
        <title>Identification of key yeast species and microbe-microbe interactions impacting larval growth of Drosophila in the wild.</title>
        <authorList>
            <person name="Mure A."/>
            <person name="Sugiura Y."/>
            <person name="Maeda R."/>
            <person name="Honda K."/>
            <person name="Sakurai N."/>
            <person name="Takahashi Y."/>
            <person name="Watada M."/>
            <person name="Katoh T."/>
            <person name="Gotoh A."/>
            <person name="Gotoh Y."/>
            <person name="Taniguchi I."/>
            <person name="Nakamura K."/>
            <person name="Hayashi T."/>
            <person name="Katayama T."/>
            <person name="Uemura T."/>
            <person name="Hattori Y."/>
        </authorList>
    </citation>
    <scope>NUCLEOTIDE SEQUENCE [LARGE SCALE GENOMIC DNA]</scope>
    <source>
        <strain evidence="3 4">SC-9</strain>
    </source>
</reference>
<dbReference type="Proteomes" id="UP001360560">
    <property type="component" value="Unassembled WGS sequence"/>
</dbReference>
<dbReference type="EMBL" id="BTFZ01000001">
    <property type="protein sequence ID" value="GMM33034.1"/>
    <property type="molecule type" value="Genomic_DNA"/>
</dbReference>
<feature type="coiled-coil region" evidence="1">
    <location>
        <begin position="20"/>
        <end position="71"/>
    </location>
</feature>
<comment type="caution">
    <text evidence="3">The sequence shown here is derived from an EMBL/GenBank/DDBJ whole genome shotgun (WGS) entry which is preliminary data.</text>
</comment>
<gene>
    <name evidence="3" type="ORF">DASC09_003590</name>
</gene>